<protein>
    <recommendedName>
        <fullName evidence="3">Nucleotide-diphospho-sugar transferase domain-containing protein</fullName>
    </recommendedName>
</protein>
<dbReference type="AlphaFoldDB" id="A0A8S4NNB7"/>
<proteinExistence type="predicted"/>
<sequence length="210" mass="24271">MLWRLVNYLGYDIVTFDTDALPVHHPSDVFDRFPRADLIGSQNGRYPFSLVSYWQLRTINMGMVLMRSSLNKTIFWDMVGKVSVTKPDDQVVLNLALVCLNISWQHPPLRFIYTYPETKDRLLRYNEELNSGKVPIEGKTDYHLNVIGVQGHQVCRSSCSLKRLDDIIIWHGGGKFQQGLLWLLGTNWTMQGLLPGQHNRRIIAKGDEWL</sequence>
<organism evidence="1 2">
    <name type="scientific">Owenia fusiformis</name>
    <name type="common">Polychaete worm</name>
    <dbReference type="NCBI Taxonomy" id="6347"/>
    <lineage>
        <taxon>Eukaryota</taxon>
        <taxon>Metazoa</taxon>
        <taxon>Spiralia</taxon>
        <taxon>Lophotrochozoa</taxon>
        <taxon>Annelida</taxon>
        <taxon>Polychaeta</taxon>
        <taxon>Sedentaria</taxon>
        <taxon>Canalipalpata</taxon>
        <taxon>Sabellida</taxon>
        <taxon>Oweniida</taxon>
        <taxon>Oweniidae</taxon>
        <taxon>Owenia</taxon>
    </lineage>
</organism>
<evidence type="ECO:0000313" key="1">
    <source>
        <dbReference type="EMBL" id="CAH1781649.1"/>
    </source>
</evidence>
<evidence type="ECO:0000313" key="2">
    <source>
        <dbReference type="Proteomes" id="UP000749559"/>
    </source>
</evidence>
<gene>
    <name evidence="1" type="ORF">OFUS_LOCUS8206</name>
</gene>
<name>A0A8S4NNB7_OWEFU</name>
<dbReference type="OrthoDB" id="10235240at2759"/>
<dbReference type="EMBL" id="CAIIXF020000004">
    <property type="protein sequence ID" value="CAH1781649.1"/>
    <property type="molecule type" value="Genomic_DNA"/>
</dbReference>
<comment type="caution">
    <text evidence="1">The sequence shown here is derived from an EMBL/GenBank/DDBJ whole genome shotgun (WGS) entry which is preliminary data.</text>
</comment>
<feature type="non-terminal residue" evidence="1">
    <location>
        <position position="1"/>
    </location>
</feature>
<accession>A0A8S4NNB7</accession>
<evidence type="ECO:0008006" key="3">
    <source>
        <dbReference type="Google" id="ProtNLM"/>
    </source>
</evidence>
<reference evidence="1" key="1">
    <citation type="submission" date="2022-03" db="EMBL/GenBank/DDBJ databases">
        <authorList>
            <person name="Martin C."/>
        </authorList>
    </citation>
    <scope>NUCLEOTIDE SEQUENCE</scope>
</reference>
<keyword evidence="2" id="KW-1185">Reference proteome</keyword>
<dbReference type="Proteomes" id="UP000749559">
    <property type="component" value="Unassembled WGS sequence"/>
</dbReference>